<dbReference type="Proteomes" id="UP000065473">
    <property type="component" value="Chromosome"/>
</dbReference>
<sequence length="284" mass="33347">MEEKKIEDIASSYENFSKAFLAGYGVLILLPVSIISVSNKAHLRFPRLVQNVINSFTNLVKDAVNEEKIAEKLKHDPIGKSHIAELLSTTSKLMFELKQRELGRLYRRVKEYITKPPEKRRYDELLNIRKDLVNSFSLRNLNDRILNLMRLCLLSPPEEAEGYCKQLSDEQKLIISTLIDEPYLLDQILSMLDLGNQKLFDYLLYTAFLTNAYIKRFTKGRTDEDWEYLKDVKDHQKEILENLVELKKEISKLYKSDEFDEYISEVEEKVRSLLETNQAEEKEK</sequence>
<evidence type="ECO:0000256" key="2">
    <source>
        <dbReference type="SAM" id="Phobius"/>
    </source>
</evidence>
<keyword evidence="2" id="KW-1133">Transmembrane helix</keyword>
<evidence type="ECO:0000313" key="6">
    <source>
        <dbReference type="Proteomes" id="UP000065473"/>
    </source>
</evidence>
<keyword evidence="2" id="KW-0812">Transmembrane</keyword>
<reference evidence="5 6" key="1">
    <citation type="submission" date="2015-12" db="EMBL/GenBank/DDBJ databases">
        <title>A stable core within a dynamic pangenome in Sulfolobus acidocaldarius.</title>
        <authorList>
            <person name="Anderson R."/>
            <person name="Kouris A."/>
            <person name="Seward C."/>
            <person name="Campbell K."/>
            <person name="Whitaker R."/>
        </authorList>
    </citation>
    <scope>NUCLEOTIDE SEQUENCE [LARGE SCALE GENOMIC DNA]</scope>
    <source>
        <strain evidence="3 6">GG12-C01-09</strain>
        <strain evidence="4 5">NG05B_CO5_07</strain>
    </source>
</reference>
<organism evidence="3 6">
    <name type="scientific">Sulfolobus acidocaldarius</name>
    <dbReference type="NCBI Taxonomy" id="2285"/>
    <lineage>
        <taxon>Archaea</taxon>
        <taxon>Thermoproteota</taxon>
        <taxon>Thermoprotei</taxon>
        <taxon>Sulfolobales</taxon>
        <taxon>Sulfolobaceae</taxon>
        <taxon>Sulfolobus</taxon>
    </lineage>
</organism>
<dbReference type="GeneID" id="14551024"/>
<protein>
    <submittedName>
        <fullName evidence="3">Uncharacterized protein</fullName>
    </submittedName>
</protein>
<dbReference type="RefSeq" id="WP_011277405.1">
    <property type="nucleotide sequence ID" value="NZ_BHWZ01000001.1"/>
</dbReference>
<name>A0A0U2Y0S1_9CREN</name>
<accession>A0A0U2Y0S1</accession>
<dbReference type="EMBL" id="CP013695">
    <property type="protein sequence ID" value="ALU31878.1"/>
    <property type="molecule type" value="Genomic_DNA"/>
</dbReference>
<gene>
    <name evidence="3" type="ORF">ATY89_03840</name>
    <name evidence="4" type="ORF">ATZ20_06865</name>
</gene>
<dbReference type="OrthoDB" id="43291at2157"/>
<keyword evidence="2" id="KW-0472">Membrane</keyword>
<proteinExistence type="predicted"/>
<dbReference type="AlphaFoldDB" id="A0A0U2Y0S1"/>
<evidence type="ECO:0000313" key="3">
    <source>
        <dbReference type="EMBL" id="ALU29153.1"/>
    </source>
</evidence>
<evidence type="ECO:0000313" key="5">
    <source>
        <dbReference type="Proteomes" id="UP000060043"/>
    </source>
</evidence>
<dbReference type="EMBL" id="CP013694">
    <property type="protein sequence ID" value="ALU29153.1"/>
    <property type="molecule type" value="Genomic_DNA"/>
</dbReference>
<feature type="coiled-coil region" evidence="1">
    <location>
        <begin position="229"/>
        <end position="283"/>
    </location>
</feature>
<evidence type="ECO:0000313" key="4">
    <source>
        <dbReference type="EMBL" id="ALU31878.1"/>
    </source>
</evidence>
<feature type="transmembrane region" description="Helical" evidence="2">
    <location>
        <begin position="20"/>
        <end position="38"/>
    </location>
</feature>
<keyword evidence="1" id="KW-0175">Coiled coil</keyword>
<dbReference type="Proteomes" id="UP000060043">
    <property type="component" value="Chromosome"/>
</dbReference>
<evidence type="ECO:0000256" key="1">
    <source>
        <dbReference type="SAM" id="Coils"/>
    </source>
</evidence>